<dbReference type="EMBL" id="CP020909">
    <property type="protein sequence ID" value="ARQ12818.1"/>
    <property type="molecule type" value="Genomic_DNA"/>
</dbReference>
<dbReference type="CDD" id="cd04301">
    <property type="entry name" value="NAT_SF"/>
    <property type="match status" value="1"/>
</dbReference>
<geneLocation type="plasmid" evidence="3">
    <name>pretnxc12c</name>
</geneLocation>
<dbReference type="InterPro" id="IPR000182">
    <property type="entry name" value="GNAT_dom"/>
</dbReference>
<proteinExistence type="predicted"/>
<accession>A0AAN1BKM8</accession>
<evidence type="ECO:0000313" key="3">
    <source>
        <dbReference type="Proteomes" id="UP000194159"/>
    </source>
</evidence>
<gene>
    <name evidence="2" type="ORF">NXC12_PC00178</name>
</gene>
<dbReference type="Gene3D" id="3.40.630.30">
    <property type="match status" value="1"/>
</dbReference>
<dbReference type="Proteomes" id="UP000194159">
    <property type="component" value="Plasmid pRetNXC12c"/>
</dbReference>
<protein>
    <submittedName>
        <fullName evidence="2">N-acetyltransferase family protein</fullName>
    </submittedName>
</protein>
<name>A0AAN1BKM8_RHIET</name>
<keyword evidence="2" id="KW-0614">Plasmid</keyword>
<dbReference type="AlphaFoldDB" id="A0AAN1BKM8"/>
<feature type="domain" description="N-acetyltransferase" evidence="1">
    <location>
        <begin position="107"/>
        <end position="246"/>
    </location>
</feature>
<organism evidence="2 3">
    <name type="scientific">Rhizobium etli</name>
    <dbReference type="NCBI Taxonomy" id="29449"/>
    <lineage>
        <taxon>Bacteria</taxon>
        <taxon>Pseudomonadati</taxon>
        <taxon>Pseudomonadota</taxon>
        <taxon>Alphaproteobacteria</taxon>
        <taxon>Hyphomicrobiales</taxon>
        <taxon>Rhizobiaceae</taxon>
        <taxon>Rhizobium/Agrobacterium group</taxon>
        <taxon>Rhizobium</taxon>
    </lineage>
</organism>
<evidence type="ECO:0000259" key="1">
    <source>
        <dbReference type="PROSITE" id="PS51186"/>
    </source>
</evidence>
<dbReference type="GO" id="GO:0016747">
    <property type="term" value="F:acyltransferase activity, transferring groups other than amino-acyl groups"/>
    <property type="evidence" value="ECO:0007669"/>
    <property type="project" value="InterPro"/>
</dbReference>
<dbReference type="SUPFAM" id="SSF55729">
    <property type="entry name" value="Acyl-CoA N-acyltransferases (Nat)"/>
    <property type="match status" value="1"/>
</dbReference>
<dbReference type="PROSITE" id="PS51186">
    <property type="entry name" value="GNAT"/>
    <property type="match status" value="1"/>
</dbReference>
<dbReference type="Pfam" id="PF00583">
    <property type="entry name" value="Acetyltransf_1"/>
    <property type="match status" value="1"/>
</dbReference>
<sequence>MIAPQTLVDETEFRLIQLGAGCAISLPSAPAIGLNRILGIAALNDLDAAYQWMRNKVGRRYLQMSAATTPQKTSDWISKRGLLAEGNGWAKLRRAAPPTRLVHAGEVTTRQVNVDEADTFGAMMCAGFGFRENLIPLWSAIVGKDGWTCFFAELEGRPIATAAMYVSDGYAWLGGGATVPAFRNRGAQKALIAARLNEGAVQGVRTFVVETAQPSADEPNISHANLIALGFEQIYTRMNYRFPDRL</sequence>
<evidence type="ECO:0000313" key="2">
    <source>
        <dbReference type="EMBL" id="ARQ12818.1"/>
    </source>
</evidence>
<reference evidence="2 3" key="1">
    <citation type="submission" date="2017-04" db="EMBL/GenBank/DDBJ databases">
        <title>Complete genome sequences of Rhizobium genomic linages associated to common bean (phaseolus vulgaris).</title>
        <authorList>
            <person name="Santamaria R.I."/>
            <person name="Bustos P."/>
            <person name="Perez-Carrascal O."/>
            <person name="Martinez-Flores I."/>
            <person name="Juarez S."/>
            <person name="Lozano L."/>
            <person name="Miranda F."/>
            <person name="Vinuesa P."/>
            <person name="Martinez-Romero E."/>
            <person name="Cevallos M.A."/>
            <person name="Romero D."/>
            <person name="Davila G."/>
            <person name="Gonzalez V."/>
        </authorList>
    </citation>
    <scope>NUCLEOTIDE SEQUENCE [LARGE SCALE GENOMIC DNA]</scope>
    <source>
        <strain evidence="2 3">NXC12</strain>
        <plasmid evidence="3">pretnxc12c</plasmid>
    </source>
</reference>
<dbReference type="InterPro" id="IPR016181">
    <property type="entry name" value="Acyl_CoA_acyltransferase"/>
</dbReference>